<name>A0AAD9IPI6_PROWI</name>
<dbReference type="EMBL" id="JASFZW010000001">
    <property type="protein sequence ID" value="KAK2080217.1"/>
    <property type="molecule type" value="Genomic_DNA"/>
</dbReference>
<reference evidence="2" key="1">
    <citation type="submission" date="2021-01" db="EMBL/GenBank/DDBJ databases">
        <authorList>
            <person name="Eckstrom K.M.E."/>
        </authorList>
    </citation>
    <scope>NUCLEOTIDE SEQUENCE</scope>
    <source>
        <strain evidence="2">UVCC 0001</strain>
    </source>
</reference>
<accession>A0AAD9IPI6</accession>
<sequence length="133" mass="13990">MQLVRVAAPVKALDISNTNSLLKPETSMGELEALVDGLRTDRPRLSTTETLQMTGRSKLSMCGECSETSQDAVTGITGQSTESAPTEDMSSPSEGNGSRTTSVTTNMSAMLPAQLLQSPMMGVVKSRALAGEH</sequence>
<dbReference type="Proteomes" id="UP001255856">
    <property type="component" value="Unassembled WGS sequence"/>
</dbReference>
<gene>
    <name evidence="2" type="ORF">QBZ16_000070</name>
</gene>
<evidence type="ECO:0000313" key="3">
    <source>
        <dbReference type="Proteomes" id="UP001255856"/>
    </source>
</evidence>
<comment type="caution">
    <text evidence="2">The sequence shown here is derived from an EMBL/GenBank/DDBJ whole genome shotgun (WGS) entry which is preliminary data.</text>
</comment>
<protein>
    <submittedName>
        <fullName evidence="2">Uncharacterized protein</fullName>
    </submittedName>
</protein>
<feature type="region of interest" description="Disordered" evidence="1">
    <location>
        <begin position="57"/>
        <end position="103"/>
    </location>
</feature>
<feature type="compositionally biased region" description="Polar residues" evidence="1">
    <location>
        <begin position="66"/>
        <end position="103"/>
    </location>
</feature>
<proteinExistence type="predicted"/>
<evidence type="ECO:0000313" key="2">
    <source>
        <dbReference type="EMBL" id="KAK2080217.1"/>
    </source>
</evidence>
<evidence type="ECO:0000256" key="1">
    <source>
        <dbReference type="SAM" id="MobiDB-lite"/>
    </source>
</evidence>
<keyword evidence="3" id="KW-1185">Reference proteome</keyword>
<dbReference type="AlphaFoldDB" id="A0AAD9IPI6"/>
<organism evidence="2 3">
    <name type="scientific">Prototheca wickerhamii</name>
    <dbReference type="NCBI Taxonomy" id="3111"/>
    <lineage>
        <taxon>Eukaryota</taxon>
        <taxon>Viridiplantae</taxon>
        <taxon>Chlorophyta</taxon>
        <taxon>core chlorophytes</taxon>
        <taxon>Trebouxiophyceae</taxon>
        <taxon>Chlorellales</taxon>
        <taxon>Chlorellaceae</taxon>
        <taxon>Prototheca</taxon>
    </lineage>
</organism>